<dbReference type="InterPro" id="IPR050360">
    <property type="entry name" value="MFS_Sugar_Transporters"/>
</dbReference>
<comment type="subcellular location">
    <subcellularLocation>
        <location evidence="1">Membrane</location>
        <topology evidence="1">Multi-pass membrane protein</topology>
    </subcellularLocation>
</comment>
<evidence type="ECO:0000313" key="11">
    <source>
        <dbReference type="Proteomes" id="UP000019478"/>
    </source>
</evidence>
<dbReference type="InterPro" id="IPR036259">
    <property type="entry name" value="MFS_trans_sf"/>
</dbReference>
<dbReference type="AlphaFoldDB" id="W9YI70"/>
<dbReference type="OrthoDB" id="6612291at2759"/>
<evidence type="ECO:0000256" key="1">
    <source>
        <dbReference type="ARBA" id="ARBA00004141"/>
    </source>
</evidence>
<dbReference type="InterPro" id="IPR005828">
    <property type="entry name" value="MFS_sugar_transport-like"/>
</dbReference>
<evidence type="ECO:0000256" key="3">
    <source>
        <dbReference type="ARBA" id="ARBA00022448"/>
    </source>
</evidence>
<dbReference type="PROSITE" id="PS00217">
    <property type="entry name" value="SUGAR_TRANSPORT_2"/>
    <property type="match status" value="1"/>
</dbReference>
<feature type="transmembrane region" description="Helical" evidence="8">
    <location>
        <begin position="130"/>
        <end position="154"/>
    </location>
</feature>
<keyword evidence="4 8" id="KW-0812">Transmembrane</keyword>
<dbReference type="GeneID" id="19166143"/>
<feature type="domain" description="Major facilitator superfamily (MFS) profile" evidence="9">
    <location>
        <begin position="38"/>
        <end position="475"/>
    </location>
</feature>
<dbReference type="RefSeq" id="XP_007730343.1">
    <property type="nucleotide sequence ID" value="XM_007732153.1"/>
</dbReference>
<name>W9YI70_9EURO</name>
<reference evidence="10 11" key="1">
    <citation type="submission" date="2013-03" db="EMBL/GenBank/DDBJ databases">
        <title>The Genome Sequence of Capronia epimyces CBS 606.96.</title>
        <authorList>
            <consortium name="The Broad Institute Genomics Platform"/>
            <person name="Cuomo C."/>
            <person name="de Hoog S."/>
            <person name="Gorbushina A."/>
            <person name="Walker B."/>
            <person name="Young S.K."/>
            <person name="Zeng Q."/>
            <person name="Gargeya S."/>
            <person name="Fitzgerald M."/>
            <person name="Haas B."/>
            <person name="Abouelleil A."/>
            <person name="Allen A.W."/>
            <person name="Alvarado L."/>
            <person name="Arachchi H.M."/>
            <person name="Berlin A.M."/>
            <person name="Chapman S.B."/>
            <person name="Gainer-Dewar J."/>
            <person name="Goldberg J."/>
            <person name="Griggs A."/>
            <person name="Gujja S."/>
            <person name="Hansen M."/>
            <person name="Howarth C."/>
            <person name="Imamovic A."/>
            <person name="Ireland A."/>
            <person name="Larimer J."/>
            <person name="McCowan C."/>
            <person name="Murphy C."/>
            <person name="Pearson M."/>
            <person name="Poon T.W."/>
            <person name="Priest M."/>
            <person name="Roberts A."/>
            <person name="Saif S."/>
            <person name="Shea T."/>
            <person name="Sisk P."/>
            <person name="Sykes S."/>
            <person name="Wortman J."/>
            <person name="Nusbaum C."/>
            <person name="Birren B."/>
        </authorList>
    </citation>
    <scope>NUCLEOTIDE SEQUENCE [LARGE SCALE GENOMIC DNA]</scope>
    <source>
        <strain evidence="10 11">CBS 606.96</strain>
    </source>
</reference>
<dbReference type="SUPFAM" id="SSF103473">
    <property type="entry name" value="MFS general substrate transporter"/>
    <property type="match status" value="1"/>
</dbReference>
<dbReference type="GO" id="GO:0005351">
    <property type="term" value="F:carbohydrate:proton symporter activity"/>
    <property type="evidence" value="ECO:0007669"/>
    <property type="project" value="TreeGrafter"/>
</dbReference>
<keyword evidence="3" id="KW-0813">Transport</keyword>
<evidence type="ECO:0000256" key="2">
    <source>
        <dbReference type="ARBA" id="ARBA00010992"/>
    </source>
</evidence>
<comment type="caution">
    <text evidence="10">The sequence shown here is derived from an EMBL/GenBank/DDBJ whole genome shotgun (WGS) entry which is preliminary data.</text>
</comment>
<comment type="similarity">
    <text evidence="2">Belongs to the major facilitator superfamily. Sugar transporter (TC 2.A.1.1) family.</text>
</comment>
<dbReference type="PRINTS" id="PR00171">
    <property type="entry name" value="SUGRTRNSPORT"/>
</dbReference>
<evidence type="ECO:0000256" key="4">
    <source>
        <dbReference type="ARBA" id="ARBA00022692"/>
    </source>
</evidence>
<dbReference type="GO" id="GO:0016020">
    <property type="term" value="C:membrane"/>
    <property type="evidence" value="ECO:0007669"/>
    <property type="project" value="UniProtKB-SubCell"/>
</dbReference>
<dbReference type="Gene3D" id="1.20.1250.20">
    <property type="entry name" value="MFS general substrate transporter like domains"/>
    <property type="match status" value="1"/>
</dbReference>
<evidence type="ECO:0000256" key="7">
    <source>
        <dbReference type="SAM" id="MobiDB-lite"/>
    </source>
</evidence>
<keyword evidence="5 8" id="KW-1133">Transmembrane helix</keyword>
<dbReference type="Pfam" id="PF00083">
    <property type="entry name" value="Sugar_tr"/>
    <property type="match status" value="1"/>
</dbReference>
<dbReference type="EMBL" id="AMGY01000002">
    <property type="protein sequence ID" value="EXJ88946.1"/>
    <property type="molecule type" value="Genomic_DNA"/>
</dbReference>
<feature type="region of interest" description="Disordered" evidence="7">
    <location>
        <begin position="1"/>
        <end position="24"/>
    </location>
</feature>
<feature type="transmembrane region" description="Helical" evidence="8">
    <location>
        <begin position="287"/>
        <end position="309"/>
    </location>
</feature>
<evidence type="ECO:0000313" key="10">
    <source>
        <dbReference type="EMBL" id="EXJ88946.1"/>
    </source>
</evidence>
<feature type="transmembrane region" description="Helical" evidence="8">
    <location>
        <begin position="321"/>
        <end position="344"/>
    </location>
</feature>
<dbReference type="HOGENOM" id="CLU_001265_30_13_1"/>
<organism evidence="10 11">
    <name type="scientific">Capronia epimyces CBS 606.96</name>
    <dbReference type="NCBI Taxonomy" id="1182542"/>
    <lineage>
        <taxon>Eukaryota</taxon>
        <taxon>Fungi</taxon>
        <taxon>Dikarya</taxon>
        <taxon>Ascomycota</taxon>
        <taxon>Pezizomycotina</taxon>
        <taxon>Eurotiomycetes</taxon>
        <taxon>Chaetothyriomycetidae</taxon>
        <taxon>Chaetothyriales</taxon>
        <taxon>Herpotrichiellaceae</taxon>
        <taxon>Capronia</taxon>
    </lineage>
</organism>
<feature type="transmembrane region" description="Helical" evidence="8">
    <location>
        <begin position="33"/>
        <end position="56"/>
    </location>
</feature>
<feature type="transmembrane region" description="Helical" evidence="8">
    <location>
        <begin position="107"/>
        <end position="124"/>
    </location>
</feature>
<feature type="transmembrane region" description="Helical" evidence="8">
    <location>
        <begin position="76"/>
        <end position="95"/>
    </location>
</feature>
<dbReference type="InterPro" id="IPR003663">
    <property type="entry name" value="Sugar/inositol_transpt"/>
</dbReference>
<feature type="transmembrane region" description="Helical" evidence="8">
    <location>
        <begin position="422"/>
        <end position="440"/>
    </location>
</feature>
<feature type="transmembrane region" description="Helical" evidence="8">
    <location>
        <begin position="166"/>
        <end position="191"/>
    </location>
</feature>
<dbReference type="eggNOG" id="KOG0254">
    <property type="taxonomic scope" value="Eukaryota"/>
</dbReference>
<feature type="transmembrane region" description="Helical" evidence="8">
    <location>
        <begin position="388"/>
        <end position="410"/>
    </location>
</feature>
<keyword evidence="11" id="KW-1185">Reference proteome</keyword>
<dbReference type="PANTHER" id="PTHR48022:SF30">
    <property type="entry name" value="MAJOR FACILITATOR SUPERFAMILY (MFS) PROFILE DOMAIN-CONTAINING PROTEIN"/>
    <property type="match status" value="1"/>
</dbReference>
<evidence type="ECO:0000256" key="5">
    <source>
        <dbReference type="ARBA" id="ARBA00022989"/>
    </source>
</evidence>
<sequence>MDPKTRSEAQPEAQQQQQQGEHRHVTLEQHTSWINILTVVAAAMASFTFGFSNNVISGTLAQDSFLAYFLTTNANSRIGGMLGAFFGGGFIGAIVQSPLSTRYGRRPCNTVAALLVMVAAALQAGSVHLAMFLVARVLNGIGAGMIITNTPVYLSEVSPAHTRGILVSAQGVAITAAYILSSLTALGFHYVDESYQWRLQFVILTALSILLTITMFFIPESPRWLMDHGRFDEAWTVLERLHRTKADPEGRIARAEYVQIKAQVEEEKALPTGYLHIWKSPSLRKRAICGSVVWIMGQSTGIVVIANLAPRLFAGLGFDRVLQLGLSVVWVTVCAIGTWLSGLLIERLGRIKQMVLGGYLCTGALIIEAVLQKYYIGTNNKSGLNAATAMYFIFVFLFGLLIECPGYTYLVEIWPTHLRSEGATIGFVSFFTMTIIYNSPAAQAFATIGWRYYFVMVSVCLVSTTFMAWYCPETAGLTLEEVAAKFGDHVAVDIDTVDVDRFQIEKVHESHVEVVSV</sequence>
<accession>W9YI70</accession>
<evidence type="ECO:0000256" key="8">
    <source>
        <dbReference type="SAM" id="Phobius"/>
    </source>
</evidence>
<proteinExistence type="inferred from homology"/>
<keyword evidence="6 8" id="KW-0472">Membrane</keyword>
<dbReference type="InterPro" id="IPR005829">
    <property type="entry name" value="Sugar_transporter_CS"/>
</dbReference>
<evidence type="ECO:0000256" key="6">
    <source>
        <dbReference type="ARBA" id="ARBA00023136"/>
    </source>
</evidence>
<evidence type="ECO:0000259" key="9">
    <source>
        <dbReference type="PROSITE" id="PS50850"/>
    </source>
</evidence>
<protein>
    <recommendedName>
        <fullName evidence="9">Major facilitator superfamily (MFS) profile domain-containing protein</fullName>
    </recommendedName>
</protein>
<dbReference type="PANTHER" id="PTHR48022">
    <property type="entry name" value="PLASTIDIC GLUCOSE TRANSPORTER 4"/>
    <property type="match status" value="1"/>
</dbReference>
<dbReference type="InterPro" id="IPR020846">
    <property type="entry name" value="MFS_dom"/>
</dbReference>
<dbReference type="Proteomes" id="UP000019478">
    <property type="component" value="Unassembled WGS sequence"/>
</dbReference>
<feature type="transmembrane region" description="Helical" evidence="8">
    <location>
        <begin position="356"/>
        <end position="376"/>
    </location>
</feature>
<gene>
    <name evidence="10" type="ORF">A1O3_02010</name>
</gene>
<feature type="transmembrane region" description="Helical" evidence="8">
    <location>
        <begin position="197"/>
        <end position="218"/>
    </location>
</feature>
<dbReference type="PROSITE" id="PS50850">
    <property type="entry name" value="MFS"/>
    <property type="match status" value="1"/>
</dbReference>
<feature type="transmembrane region" description="Helical" evidence="8">
    <location>
        <begin position="452"/>
        <end position="471"/>
    </location>
</feature>